<evidence type="ECO:0000313" key="3">
    <source>
        <dbReference type="Proteomes" id="UP000554837"/>
    </source>
</evidence>
<evidence type="ECO:0008006" key="4">
    <source>
        <dbReference type="Google" id="ProtNLM"/>
    </source>
</evidence>
<evidence type="ECO:0000313" key="2">
    <source>
        <dbReference type="EMBL" id="MBB5204717.1"/>
    </source>
</evidence>
<dbReference type="RefSeq" id="WP_246071511.1">
    <property type="nucleotide sequence ID" value="NZ_CP040709.1"/>
</dbReference>
<dbReference type="AlphaFoldDB" id="A0A840S0V3"/>
<dbReference type="GO" id="GO:0004803">
    <property type="term" value="F:transposase activity"/>
    <property type="evidence" value="ECO:0007669"/>
    <property type="project" value="InterPro"/>
</dbReference>
<dbReference type="EMBL" id="JACHHO010000002">
    <property type="protein sequence ID" value="MBB5204717.1"/>
    <property type="molecule type" value="Genomic_DNA"/>
</dbReference>
<reference evidence="2 3" key="1">
    <citation type="submission" date="2020-08" db="EMBL/GenBank/DDBJ databases">
        <title>Genomic Encyclopedia of Type Strains, Phase IV (KMG-IV): sequencing the most valuable type-strain genomes for metagenomic binning, comparative biology and taxonomic classification.</title>
        <authorList>
            <person name="Goeker M."/>
        </authorList>
    </citation>
    <scope>NUCLEOTIDE SEQUENCE [LARGE SCALE GENOMIC DNA]</scope>
    <source>
        <strain evidence="2 3">DSM 23958</strain>
    </source>
</reference>
<protein>
    <recommendedName>
        <fullName evidence="4">Transposase</fullName>
    </recommendedName>
</protein>
<organism evidence="2 3">
    <name type="scientific">Inhella inkyongensis</name>
    <dbReference type="NCBI Taxonomy" id="392593"/>
    <lineage>
        <taxon>Bacteria</taxon>
        <taxon>Pseudomonadati</taxon>
        <taxon>Pseudomonadota</taxon>
        <taxon>Betaproteobacteria</taxon>
        <taxon>Burkholderiales</taxon>
        <taxon>Sphaerotilaceae</taxon>
        <taxon>Inhella</taxon>
    </lineage>
</organism>
<dbReference type="GO" id="GO:0003677">
    <property type="term" value="F:DNA binding"/>
    <property type="evidence" value="ECO:0007669"/>
    <property type="project" value="InterPro"/>
</dbReference>
<dbReference type="GO" id="GO:0006313">
    <property type="term" value="P:DNA transposition"/>
    <property type="evidence" value="ECO:0007669"/>
    <property type="project" value="InterPro"/>
</dbReference>
<dbReference type="SUPFAM" id="SSF143422">
    <property type="entry name" value="Transposase IS200-like"/>
    <property type="match status" value="1"/>
</dbReference>
<accession>A0A840S0V3</accession>
<feature type="region of interest" description="Disordered" evidence="1">
    <location>
        <begin position="67"/>
        <end position="100"/>
    </location>
</feature>
<evidence type="ECO:0000256" key="1">
    <source>
        <dbReference type="SAM" id="MobiDB-lite"/>
    </source>
</evidence>
<feature type="compositionally biased region" description="Low complexity" evidence="1">
    <location>
        <begin position="83"/>
        <end position="92"/>
    </location>
</feature>
<keyword evidence="3" id="KW-1185">Reference proteome</keyword>
<dbReference type="Proteomes" id="UP000554837">
    <property type="component" value="Unassembled WGS sequence"/>
</dbReference>
<gene>
    <name evidence="2" type="ORF">HNQ51_002031</name>
</gene>
<sequence>MSRPLRIEFPGAIYHLTSRGDRREPIFEDDGDRELLLDIVGQTLERFDAQMLAYQGLQGQGLQGLGLQGQASNLKSPPPPPKFSACPAPCASNSLAPSTT</sequence>
<proteinExistence type="predicted"/>
<comment type="caution">
    <text evidence="2">The sequence shown here is derived from an EMBL/GenBank/DDBJ whole genome shotgun (WGS) entry which is preliminary data.</text>
</comment>
<dbReference type="InterPro" id="IPR036515">
    <property type="entry name" value="Transposase_17_sf"/>
</dbReference>
<name>A0A840S0V3_9BURK</name>